<dbReference type="Gene3D" id="3.10.180.10">
    <property type="entry name" value="2,3-Dihydroxybiphenyl 1,2-Dioxygenase, domain 1"/>
    <property type="match status" value="1"/>
</dbReference>
<evidence type="ECO:0008006" key="3">
    <source>
        <dbReference type="Google" id="ProtNLM"/>
    </source>
</evidence>
<gene>
    <name evidence="1" type="ORF">TM51_08091</name>
</gene>
<protein>
    <recommendedName>
        <fullName evidence="3">Glyoxalase/bleomycin resistance/dioxygenase family protein</fullName>
    </recommendedName>
</protein>
<evidence type="ECO:0000313" key="1">
    <source>
        <dbReference type="EMBL" id="EOR71431.1"/>
    </source>
</evidence>
<dbReference type="EMBL" id="AOSG01000038">
    <property type="protein sequence ID" value="EOR71431.1"/>
    <property type="molecule type" value="Genomic_DNA"/>
</dbReference>
<reference evidence="1 2" key="1">
    <citation type="journal article" date="2013" name="Genome Announc.">
        <title>Draft Genome Sequence of the Lignocellulose Decomposer Thermobifida fusca Strain TM51.</title>
        <authorList>
            <person name="Toth A."/>
            <person name="Barna T."/>
            <person name="Nagy I."/>
            <person name="Horvath B."/>
            <person name="Nagy I."/>
            <person name="Tancsics A."/>
            <person name="Kriszt B."/>
            <person name="Baka E."/>
            <person name="Fekete C."/>
            <person name="Kukolya J."/>
        </authorList>
    </citation>
    <scope>NUCLEOTIDE SEQUENCE [LARGE SCALE GENOMIC DNA]</scope>
    <source>
        <strain evidence="1 2">TM51</strain>
    </source>
</reference>
<dbReference type="AlphaFoldDB" id="A0A9P2WR35"/>
<dbReference type="InterPro" id="IPR029068">
    <property type="entry name" value="Glyas_Bleomycin-R_OHBP_Dase"/>
</dbReference>
<organism evidence="1 2">
    <name type="scientific">Thermobifida fusca TM51</name>
    <dbReference type="NCBI Taxonomy" id="1169414"/>
    <lineage>
        <taxon>Bacteria</taxon>
        <taxon>Bacillati</taxon>
        <taxon>Actinomycetota</taxon>
        <taxon>Actinomycetes</taxon>
        <taxon>Streptosporangiales</taxon>
        <taxon>Nocardiopsidaceae</taxon>
        <taxon>Thermobifida</taxon>
    </lineage>
</organism>
<dbReference type="RefSeq" id="WP_011291982.1">
    <property type="nucleotide sequence ID" value="NZ_AOSG01000038.1"/>
</dbReference>
<comment type="caution">
    <text evidence="1">The sequence shown here is derived from an EMBL/GenBank/DDBJ whole genome shotgun (WGS) entry which is preliminary data.</text>
</comment>
<dbReference type="SUPFAM" id="SSF54593">
    <property type="entry name" value="Glyoxalase/Bleomycin resistance protein/Dihydroxybiphenyl dioxygenase"/>
    <property type="match status" value="1"/>
</dbReference>
<name>A0A9P2WR35_THEFU</name>
<proteinExistence type="predicted"/>
<accession>A0A9P2WR35</accession>
<evidence type="ECO:0000313" key="2">
    <source>
        <dbReference type="Proteomes" id="UP000014184"/>
    </source>
</evidence>
<keyword evidence="2" id="KW-1185">Reference proteome</keyword>
<sequence>MTAAESARLTLLVLYSDRMEECRAFYSALGLCFAREQHGQGPQHYAAVLDDGSVFEIYPASPERRTGITRLGFRVDKTLLQTPLEAGHHILTDPDGRKVDLHVV</sequence>
<dbReference type="Proteomes" id="UP000014184">
    <property type="component" value="Unassembled WGS sequence"/>
</dbReference>